<dbReference type="AlphaFoldDB" id="A0A7C9TJ99"/>
<organism evidence="2 3">
    <name type="scientific">Ideonella livida</name>
    <dbReference type="NCBI Taxonomy" id="2707176"/>
    <lineage>
        <taxon>Bacteria</taxon>
        <taxon>Pseudomonadati</taxon>
        <taxon>Pseudomonadota</taxon>
        <taxon>Betaproteobacteria</taxon>
        <taxon>Burkholderiales</taxon>
        <taxon>Sphaerotilaceae</taxon>
        <taxon>Ideonella</taxon>
    </lineage>
</organism>
<evidence type="ECO:0000313" key="3">
    <source>
        <dbReference type="Proteomes" id="UP000484255"/>
    </source>
</evidence>
<dbReference type="Gene3D" id="3.20.20.150">
    <property type="entry name" value="Divalent-metal-dependent TIM barrel enzymes"/>
    <property type="match status" value="1"/>
</dbReference>
<dbReference type="RefSeq" id="WP_163457728.1">
    <property type="nucleotide sequence ID" value="NZ_JAAGOH010000012.1"/>
</dbReference>
<dbReference type="PANTHER" id="PTHR12110">
    <property type="entry name" value="HYDROXYPYRUVATE ISOMERASE"/>
    <property type="match status" value="1"/>
</dbReference>
<proteinExistence type="predicted"/>
<reference evidence="2 3" key="1">
    <citation type="submission" date="2020-02" db="EMBL/GenBank/DDBJ databases">
        <title>Ideonella bacterium strain TBM-1.</title>
        <authorList>
            <person name="Chen W.-M."/>
        </authorList>
    </citation>
    <scope>NUCLEOTIDE SEQUENCE [LARGE SCALE GENOMIC DNA]</scope>
    <source>
        <strain evidence="2 3">TBM-1</strain>
    </source>
</reference>
<dbReference type="EMBL" id="JAAGOH010000012">
    <property type="protein sequence ID" value="NDY91881.1"/>
    <property type="molecule type" value="Genomic_DNA"/>
</dbReference>
<feature type="domain" description="Xylose isomerase-like TIM barrel" evidence="1">
    <location>
        <begin position="32"/>
        <end position="312"/>
    </location>
</feature>
<evidence type="ECO:0000313" key="2">
    <source>
        <dbReference type="EMBL" id="NDY91881.1"/>
    </source>
</evidence>
<dbReference type="Pfam" id="PF01261">
    <property type="entry name" value="AP_endonuc_2"/>
    <property type="match status" value="1"/>
</dbReference>
<name>A0A7C9TJ99_9BURK</name>
<dbReference type="SUPFAM" id="SSF51658">
    <property type="entry name" value="Xylose isomerase-like"/>
    <property type="match status" value="1"/>
</dbReference>
<dbReference type="InterPro" id="IPR013022">
    <property type="entry name" value="Xyl_isomerase-like_TIM-brl"/>
</dbReference>
<dbReference type="Proteomes" id="UP000484255">
    <property type="component" value="Unassembled WGS sequence"/>
</dbReference>
<sequence>MSQNHQIKRGVSLYSFQNDTFLRTMTLEDCIRTCAEIGAKGIEVVGEQTFTGWPEVGMPMAEVAHWHALMEKYGTYPVCHDFMLDYKRVKGRLLSFDEQVASVKKDIDFGAALGAPYIRALVSIAPEVLVACASYAEDKGIKILIEIHAPLHFDHPWIIRHAEAYEKSGSKALGFLPDMGMFVHRFPRVWKERFVRNGVPQHIADYIEKAYEDRVLSEYVLLDVREMGGTGPSLAMAETLRHNAAFEPKRMLDFMPRIHNIHGKFYEMTEDDVEYSIPYDEIVAVLKAGGFKGHICSEYEGNRWIEDAHPVESVEQVKRQHRMLCRLLDEPMPAALQAQAR</sequence>
<dbReference type="InterPro" id="IPR036237">
    <property type="entry name" value="Xyl_isomerase-like_sf"/>
</dbReference>
<keyword evidence="3" id="KW-1185">Reference proteome</keyword>
<dbReference type="PANTHER" id="PTHR12110:SF53">
    <property type="entry name" value="BLR5974 PROTEIN"/>
    <property type="match status" value="1"/>
</dbReference>
<protein>
    <submittedName>
        <fullName evidence="2">TIM barrel protein</fullName>
    </submittedName>
</protein>
<evidence type="ECO:0000259" key="1">
    <source>
        <dbReference type="Pfam" id="PF01261"/>
    </source>
</evidence>
<accession>A0A7C9TJ99</accession>
<gene>
    <name evidence="2" type="ORF">G3A44_11855</name>
</gene>
<dbReference type="InterPro" id="IPR050312">
    <property type="entry name" value="IolE/XylAMocC-like"/>
</dbReference>
<comment type="caution">
    <text evidence="2">The sequence shown here is derived from an EMBL/GenBank/DDBJ whole genome shotgun (WGS) entry which is preliminary data.</text>
</comment>